<accession>A0A090CY33</accession>
<dbReference type="STRING" id="1437425.CSEC_0272"/>
<feature type="region of interest" description="Disordered" evidence="1">
    <location>
        <begin position="272"/>
        <end position="355"/>
    </location>
</feature>
<dbReference type="InterPro" id="IPR011990">
    <property type="entry name" value="TPR-like_helical_dom_sf"/>
</dbReference>
<dbReference type="AlphaFoldDB" id="A0A090CY33"/>
<proteinExistence type="predicted"/>
<dbReference type="EMBL" id="CCEJ010000001">
    <property type="protein sequence ID" value="CDR33111.1"/>
    <property type="molecule type" value="Genomic_DNA"/>
</dbReference>
<gene>
    <name evidence="3" type="ORF">CSEC_0272</name>
</gene>
<reference evidence="3" key="1">
    <citation type="submission" date="2013-12" db="EMBL/GenBank/DDBJ databases">
        <authorList>
            <person name="Linke B."/>
        </authorList>
    </citation>
    <scope>NUCLEOTIDE SEQUENCE [LARGE SCALE GENOMIC DNA]</scope>
    <source>
        <strain evidence="3">CRIB-18</strain>
    </source>
</reference>
<keyword evidence="4" id="KW-1185">Reference proteome</keyword>
<evidence type="ECO:0000313" key="3">
    <source>
        <dbReference type="EMBL" id="CDR33111.1"/>
    </source>
</evidence>
<sequence>MNFYSLAERIANGDVSPLESYLRHGYDQGTPVQLLTPQPYNLSYIYPNSEDKEWYRLAYSRIVPFNVNPTAQILCKFRLQIQDSSIVAQFIESLGKCQTLADLILATQGEARNVAAFKTSLNVIRDRISIMNLEKHGSIKPESILEIEKRTNNLLEVTSKVICLCKEFRALNKAGSLSAPFTIFERKGIALPFTHCTQFTDENLIDWASNLSSKQKEKVVFFDFNNYPELTPEVPFKLKQIFPNLSFFCFGSLPDSMCDVTLIGDTELNESAAEEEFEVRSPPKKIQEKGKEKEVRDEKTGCYYFPSGNKRKPSYSPQNLRSLKKQKLSSNKGASKETEVKEKEKVNSEGSLEEADRPTGIKVNKKILASSSEFFNQLFYGGFNEENKTEILLRDVRPGILKKCLDAFFLRTDLKNESLETLFEVYKTSFYLELKAVKALAEAQIIRLLEVSLEELFVERGINGEKEAEEVNPDEKNARDAENTIQTLGQCYLDVSHIFLQEPKNLLKKNIIQFLQKKFLSIDVASYKNLFRVFLEAGLPLVEVIEELQAKVSIQNDRKEEIKDLDKLYMALWQSSLELNGQSFKEVLTLCRKYWEGRPNLEVSLRQHIRCAAFCLKNNSSSEAKRTLLASLLKAAQVGDDVGDRVFKIALMARTNKGAIKLREKFLNTLYLLMKSIKGDFEIPEIDTLNEIIVSHRLMELSNMVLDFDELKIRSRLAAVAGKVYPDHMLAVHTSLLYKNMKWGIEKSKRFNDPNRIIQPKSAFSLIRTLSPREIRKKDTLNDYSDWALTTQNPLALSLCSVLLYHANHQNWDKIFATSYLALQYDFSNELAHSLHGASLIQLAKVKPEEREGLLTQAKQNLDNSLKRNPKNTIALTYLANWHLAKEEVSQAKTIFKTIKNVMLTQDNFDLINHLLQGSNEEMEEGIKILERTLRCSHDKIMDLNWFHLMAYPSLAKQDVKSLKKLKTFFEACLDSGIYSLETLSILNKIYQEEGLIGPVDEEKKSKLAEATHDGSEKSNALKYHRTSSPPTMHPANYFIPINNFTLPVLVPSHSDQADLGLPPSDFNVDDFFFFGEDDEMVGGTDPHYIG</sequence>
<dbReference type="InterPro" id="IPR000210">
    <property type="entry name" value="BTB/POZ_dom"/>
</dbReference>
<reference evidence="3" key="2">
    <citation type="submission" date="2014-09" db="EMBL/GenBank/DDBJ databases">
        <title>Criblamydia sequanensis harbors a mega-plasmid encoding arsenite resistance.</title>
        <authorList>
            <person name="Bertelli C."/>
            <person name="Goesmann A."/>
            <person name="Greub G."/>
        </authorList>
    </citation>
    <scope>NUCLEOTIDE SEQUENCE [LARGE SCALE GENOMIC DNA]</scope>
    <source>
        <strain evidence="3">CRIB-18</strain>
    </source>
</reference>
<dbReference type="RefSeq" id="WP_041016601.1">
    <property type="nucleotide sequence ID" value="NZ_CCEJ010000001.1"/>
</dbReference>
<evidence type="ECO:0000259" key="2">
    <source>
        <dbReference type="PROSITE" id="PS50097"/>
    </source>
</evidence>
<evidence type="ECO:0000313" key="4">
    <source>
        <dbReference type="Proteomes" id="UP000031552"/>
    </source>
</evidence>
<feature type="compositionally biased region" description="Basic and acidic residues" evidence="1">
    <location>
        <begin position="334"/>
        <end position="347"/>
    </location>
</feature>
<dbReference type="SUPFAM" id="SSF54695">
    <property type="entry name" value="POZ domain"/>
    <property type="match status" value="1"/>
</dbReference>
<dbReference type="PROSITE" id="PS50097">
    <property type="entry name" value="BTB"/>
    <property type="match status" value="1"/>
</dbReference>
<dbReference type="Proteomes" id="UP000031552">
    <property type="component" value="Unassembled WGS sequence"/>
</dbReference>
<name>A0A090CY33_9BACT</name>
<dbReference type="CDD" id="cd18186">
    <property type="entry name" value="BTB_POZ_ZBTB_KLHL-like"/>
    <property type="match status" value="1"/>
</dbReference>
<protein>
    <recommendedName>
        <fullName evidence="2">BTB domain-containing protein</fullName>
    </recommendedName>
</protein>
<comment type="caution">
    <text evidence="3">The sequence shown here is derived from an EMBL/GenBank/DDBJ whole genome shotgun (WGS) entry which is preliminary data.</text>
</comment>
<dbReference type="Gene3D" id="1.25.40.10">
    <property type="entry name" value="Tetratricopeptide repeat domain"/>
    <property type="match status" value="1"/>
</dbReference>
<dbReference type="Pfam" id="PF00651">
    <property type="entry name" value="BTB"/>
    <property type="match status" value="1"/>
</dbReference>
<dbReference type="Gene3D" id="3.30.710.10">
    <property type="entry name" value="Potassium Channel Kv1.1, Chain A"/>
    <property type="match status" value="1"/>
</dbReference>
<feature type="compositionally biased region" description="Basic and acidic residues" evidence="1">
    <location>
        <begin position="278"/>
        <end position="300"/>
    </location>
</feature>
<evidence type="ECO:0000256" key="1">
    <source>
        <dbReference type="SAM" id="MobiDB-lite"/>
    </source>
</evidence>
<dbReference type="SUPFAM" id="SSF48452">
    <property type="entry name" value="TPR-like"/>
    <property type="match status" value="1"/>
</dbReference>
<feature type="domain" description="BTB" evidence="2">
    <location>
        <begin position="361"/>
        <end position="409"/>
    </location>
</feature>
<dbReference type="InterPro" id="IPR011333">
    <property type="entry name" value="SKP1/BTB/POZ_sf"/>
</dbReference>
<organism evidence="3 4">
    <name type="scientific">Candidatus Criblamydia sequanensis CRIB-18</name>
    <dbReference type="NCBI Taxonomy" id="1437425"/>
    <lineage>
        <taxon>Bacteria</taxon>
        <taxon>Pseudomonadati</taxon>
        <taxon>Chlamydiota</taxon>
        <taxon>Chlamydiia</taxon>
        <taxon>Parachlamydiales</taxon>
        <taxon>Candidatus Criblamydiaceae</taxon>
        <taxon>Candidatus Criblamydia</taxon>
    </lineage>
</organism>